<dbReference type="Proteomes" id="UP001305414">
    <property type="component" value="Unassembled WGS sequence"/>
</dbReference>
<evidence type="ECO:0000313" key="2">
    <source>
        <dbReference type="Proteomes" id="UP001305414"/>
    </source>
</evidence>
<sequence>MSAQSVKRYITPVNKTLDLVNTILLVEATREILRVILLLALARKYDGSIRWSKQAQMPPHEPGTPHGVDALVTPVTLC</sequence>
<protein>
    <submittedName>
        <fullName evidence="1">Uncharacterized protein</fullName>
    </submittedName>
</protein>
<dbReference type="AlphaFoldDB" id="A0AAN7UYC1"/>
<keyword evidence="2" id="KW-1185">Reference proteome</keyword>
<name>A0AAN7UYC1_9PEZI</name>
<accession>A0AAN7UYC1</accession>
<gene>
    <name evidence="1" type="ORF">RRF57_005644</name>
</gene>
<dbReference type="EMBL" id="JAWHQM010000013">
    <property type="protein sequence ID" value="KAK5629929.1"/>
    <property type="molecule type" value="Genomic_DNA"/>
</dbReference>
<reference evidence="1 2" key="1">
    <citation type="submission" date="2023-10" db="EMBL/GenBank/DDBJ databases">
        <title>Draft genome sequence of Xylaria bambusicola isolate GMP-LS, the root and basal stem rot pathogen of sugarcane in Indonesia.</title>
        <authorList>
            <person name="Selvaraj P."/>
            <person name="Muralishankar V."/>
            <person name="Muruganantham S."/>
            <person name="Sp S."/>
            <person name="Haryani S."/>
            <person name="Lau K.J.X."/>
            <person name="Naqvi N.I."/>
        </authorList>
    </citation>
    <scope>NUCLEOTIDE SEQUENCE [LARGE SCALE GENOMIC DNA]</scope>
    <source>
        <strain evidence="1">GMP-LS</strain>
    </source>
</reference>
<proteinExistence type="predicted"/>
<organism evidence="1 2">
    <name type="scientific">Xylaria bambusicola</name>
    <dbReference type="NCBI Taxonomy" id="326684"/>
    <lineage>
        <taxon>Eukaryota</taxon>
        <taxon>Fungi</taxon>
        <taxon>Dikarya</taxon>
        <taxon>Ascomycota</taxon>
        <taxon>Pezizomycotina</taxon>
        <taxon>Sordariomycetes</taxon>
        <taxon>Xylariomycetidae</taxon>
        <taxon>Xylariales</taxon>
        <taxon>Xylariaceae</taxon>
        <taxon>Xylaria</taxon>
    </lineage>
</organism>
<comment type="caution">
    <text evidence="1">The sequence shown here is derived from an EMBL/GenBank/DDBJ whole genome shotgun (WGS) entry which is preliminary data.</text>
</comment>
<evidence type="ECO:0000313" key="1">
    <source>
        <dbReference type="EMBL" id="KAK5629929.1"/>
    </source>
</evidence>